<dbReference type="EMBL" id="KI546085">
    <property type="protein sequence ID" value="EST45962.1"/>
    <property type="molecule type" value="Genomic_DNA"/>
</dbReference>
<evidence type="ECO:0000256" key="7">
    <source>
        <dbReference type="ARBA" id="ARBA00022833"/>
    </source>
</evidence>
<evidence type="ECO:0000256" key="3">
    <source>
        <dbReference type="ARBA" id="ARBA00013184"/>
    </source>
</evidence>
<keyword evidence="10" id="KW-0804">Transcription</keyword>
<evidence type="ECO:0000256" key="10">
    <source>
        <dbReference type="ARBA" id="ARBA00023163"/>
    </source>
</evidence>
<keyword evidence="11" id="KW-0539">Nucleus</keyword>
<dbReference type="GO" id="GO:0032259">
    <property type="term" value="P:methylation"/>
    <property type="evidence" value="ECO:0007669"/>
    <property type="project" value="UniProtKB-KW"/>
</dbReference>
<name>V6LMP8_9EUKA</name>
<keyword evidence="6" id="KW-0863">Zinc-finger</keyword>
<evidence type="ECO:0000313" key="15">
    <source>
        <dbReference type="EMBL" id="EST45962.1"/>
    </source>
</evidence>
<keyword evidence="15" id="KW-0489">Methyltransferase</keyword>
<protein>
    <recommendedName>
        <fullName evidence="3">histone acetyltransferase</fullName>
        <ecNumber evidence="3">2.3.1.48</ecNumber>
    </recommendedName>
</protein>
<reference evidence="16" key="2">
    <citation type="submission" date="2020-12" db="EMBL/GenBank/DDBJ databases">
        <title>New Spironucleus salmonicida genome in near-complete chromosomes.</title>
        <authorList>
            <person name="Xu F."/>
            <person name="Kurt Z."/>
            <person name="Jimenez-Gonzalez A."/>
            <person name="Astvaldsson A."/>
            <person name="Andersson J.O."/>
            <person name="Svard S.G."/>
        </authorList>
    </citation>
    <scope>NUCLEOTIDE SEQUENCE</scope>
    <source>
        <strain evidence="16">ATCC 50377</strain>
    </source>
</reference>
<dbReference type="PANTHER" id="PTHR10615:SF219">
    <property type="entry name" value="HISTONE ACETYLTRANSFERASE KAT5"/>
    <property type="match status" value="1"/>
</dbReference>
<feature type="active site" description="Proton donor/acceptor" evidence="13">
    <location>
        <position position="240"/>
    </location>
</feature>
<dbReference type="EC" id="2.3.1.48" evidence="3"/>
<dbReference type="InterPro" id="IPR036388">
    <property type="entry name" value="WH-like_DNA-bd_sf"/>
</dbReference>
<dbReference type="GO" id="GO:0008168">
    <property type="term" value="F:methyltransferase activity"/>
    <property type="evidence" value="ECO:0007669"/>
    <property type="project" value="UniProtKB-KW"/>
</dbReference>
<dbReference type="Gene3D" id="3.40.630.30">
    <property type="match status" value="1"/>
</dbReference>
<keyword evidence="9" id="KW-0805">Transcription regulation</keyword>
<dbReference type="GO" id="GO:0006355">
    <property type="term" value="P:regulation of DNA-templated transcription"/>
    <property type="evidence" value="ECO:0007669"/>
    <property type="project" value="InterPro"/>
</dbReference>
<dbReference type="AlphaFoldDB" id="V6LMP8"/>
<sequence>MSQSLLQVGSIVKARPLFQESALVNGTILMAKNNKYFIKFHNQDPRLSDWFTSSQVQFVSTPSPEFQKPQIYDIRNINYVIFGQYKIKCWYFSPYPPPYNELNEIFVCPRCLKYKKIEESANHIKYCIKAPVGVRIYQDKLISLYEVDGRFEKLFCQFLCLFSKMFLDSKMLYYNVDHFLFYVMTVNDEIVGYFSKEKLERNVLSCILTFPNYLQQGIGYHLIDFAYMLAKVENRIAGPEEPLSDLGEKSFFKYWKIKVLECIIQRSDEYFTSKKYPIKSNENSDSDNENDKKRKNDNRFYISLCDVSNETSILVKHVQQVIDLLPFRLKRGTDVGISQSLLHVLRGKLDELKAPKFNIQAHKIDMANLTWECYPCMFQGPRE</sequence>
<feature type="domain" description="MYST-type HAT" evidence="14">
    <location>
        <begin position="72"/>
        <end position="373"/>
    </location>
</feature>
<organism evidence="15">
    <name type="scientific">Spironucleus salmonicida</name>
    <dbReference type="NCBI Taxonomy" id="348837"/>
    <lineage>
        <taxon>Eukaryota</taxon>
        <taxon>Metamonada</taxon>
        <taxon>Diplomonadida</taxon>
        <taxon>Hexamitidae</taxon>
        <taxon>Hexamitinae</taxon>
        <taxon>Spironucleus</taxon>
    </lineage>
</organism>
<comment type="subcellular location">
    <subcellularLocation>
        <location evidence="1">Nucleus</location>
    </subcellularLocation>
</comment>
<evidence type="ECO:0000256" key="1">
    <source>
        <dbReference type="ARBA" id="ARBA00004123"/>
    </source>
</evidence>
<evidence type="ECO:0000256" key="2">
    <source>
        <dbReference type="ARBA" id="ARBA00010107"/>
    </source>
</evidence>
<keyword evidence="8" id="KW-0007">Acetylation</keyword>
<dbReference type="InterPro" id="IPR002717">
    <property type="entry name" value="HAT_MYST-type"/>
</dbReference>
<reference evidence="15 16" key="1">
    <citation type="journal article" date="2014" name="PLoS Genet.">
        <title>The Genome of Spironucleus salmonicida Highlights a Fish Pathogen Adapted to Fluctuating Environments.</title>
        <authorList>
            <person name="Xu F."/>
            <person name="Jerlstrom-Hultqvist J."/>
            <person name="Einarsson E."/>
            <person name="Astvaldsson A."/>
            <person name="Svard S.G."/>
            <person name="Andersson J.O."/>
        </authorList>
    </citation>
    <scope>NUCLEOTIDE SEQUENCE</scope>
    <source>
        <strain evidence="16">ATCC 50377</strain>
    </source>
</reference>
<dbReference type="InterPro" id="IPR040706">
    <property type="entry name" value="Zf-MYST"/>
</dbReference>
<dbReference type="GO" id="GO:0008270">
    <property type="term" value="F:zinc ion binding"/>
    <property type="evidence" value="ECO:0007669"/>
    <property type="project" value="UniProtKB-KW"/>
</dbReference>
<dbReference type="GO" id="GO:0004402">
    <property type="term" value="F:histone acetyltransferase activity"/>
    <property type="evidence" value="ECO:0007669"/>
    <property type="project" value="InterPro"/>
</dbReference>
<proteinExistence type="inferred from homology"/>
<dbReference type="Pfam" id="PF01853">
    <property type="entry name" value="MOZ_SAS"/>
    <property type="match status" value="1"/>
</dbReference>
<evidence type="ECO:0000256" key="6">
    <source>
        <dbReference type="ARBA" id="ARBA00022771"/>
    </source>
</evidence>
<dbReference type="PROSITE" id="PS51726">
    <property type="entry name" value="MYST_HAT"/>
    <property type="match status" value="1"/>
</dbReference>
<accession>V6LMP8</accession>
<dbReference type="InterPro" id="IPR050603">
    <property type="entry name" value="MYST_HAT"/>
</dbReference>
<gene>
    <name evidence="15" type="ORF">SS50377_13941</name>
    <name evidence="16" type="ORF">SS50377_24494</name>
</gene>
<evidence type="ECO:0000256" key="4">
    <source>
        <dbReference type="ARBA" id="ARBA00022679"/>
    </source>
</evidence>
<evidence type="ECO:0000313" key="17">
    <source>
        <dbReference type="Proteomes" id="UP000018208"/>
    </source>
</evidence>
<dbReference type="CDD" id="cd04301">
    <property type="entry name" value="NAT_SF"/>
    <property type="match status" value="1"/>
</dbReference>
<evidence type="ECO:0000256" key="8">
    <source>
        <dbReference type="ARBA" id="ARBA00022990"/>
    </source>
</evidence>
<dbReference type="InterPro" id="IPR016181">
    <property type="entry name" value="Acyl_CoA_acyltransferase"/>
</dbReference>
<evidence type="ECO:0000259" key="14">
    <source>
        <dbReference type="PROSITE" id="PS51726"/>
    </source>
</evidence>
<keyword evidence="7" id="KW-0862">Zinc</keyword>
<keyword evidence="4 15" id="KW-0808">Transferase</keyword>
<dbReference type="SUPFAM" id="SSF55729">
    <property type="entry name" value="Acyl-CoA N-acyltransferases (Nat)"/>
    <property type="match status" value="1"/>
</dbReference>
<dbReference type="VEuPathDB" id="GiardiaDB:SS50377_24494"/>
<dbReference type="OrthoDB" id="787137at2759"/>
<keyword evidence="12" id="KW-0012">Acyltransferase</keyword>
<comment type="similarity">
    <text evidence="2">Belongs to the MYST (SAS/MOZ) family.</text>
</comment>
<evidence type="ECO:0000256" key="13">
    <source>
        <dbReference type="PIRSR" id="PIRSR602717-51"/>
    </source>
</evidence>
<keyword evidence="17" id="KW-1185">Reference proteome</keyword>
<dbReference type="GO" id="GO:0005634">
    <property type="term" value="C:nucleus"/>
    <property type="evidence" value="ECO:0007669"/>
    <property type="project" value="UniProtKB-SubCell"/>
</dbReference>
<dbReference type="PANTHER" id="PTHR10615">
    <property type="entry name" value="HISTONE ACETYLTRANSFERASE"/>
    <property type="match status" value="1"/>
</dbReference>
<evidence type="ECO:0000256" key="12">
    <source>
        <dbReference type="ARBA" id="ARBA00023315"/>
    </source>
</evidence>
<dbReference type="EMBL" id="AUWU02000004">
    <property type="protein sequence ID" value="KAH0574536.1"/>
    <property type="molecule type" value="Genomic_DNA"/>
</dbReference>
<dbReference type="Pfam" id="PF17772">
    <property type="entry name" value="zf-MYST"/>
    <property type="match status" value="1"/>
</dbReference>
<dbReference type="Proteomes" id="UP000018208">
    <property type="component" value="Unassembled WGS sequence"/>
</dbReference>
<evidence type="ECO:0000256" key="11">
    <source>
        <dbReference type="ARBA" id="ARBA00023242"/>
    </source>
</evidence>
<evidence type="ECO:0000313" key="16">
    <source>
        <dbReference type="EMBL" id="KAH0574536.1"/>
    </source>
</evidence>
<dbReference type="Gene3D" id="3.30.60.60">
    <property type="entry name" value="N-acetyl transferase-like"/>
    <property type="match status" value="1"/>
</dbReference>
<keyword evidence="5" id="KW-0479">Metal-binding</keyword>
<evidence type="ECO:0000256" key="9">
    <source>
        <dbReference type="ARBA" id="ARBA00023015"/>
    </source>
</evidence>
<dbReference type="Gene3D" id="1.10.10.10">
    <property type="entry name" value="Winged helix-like DNA-binding domain superfamily/Winged helix DNA-binding domain"/>
    <property type="match status" value="1"/>
</dbReference>
<evidence type="ECO:0000256" key="5">
    <source>
        <dbReference type="ARBA" id="ARBA00022723"/>
    </source>
</evidence>